<accession>A0A7K1FKC1</accession>
<feature type="chain" id="PRO_5029457745" description="Chromosome condensation regulator RCC1" evidence="1">
    <location>
        <begin position="30"/>
        <end position="773"/>
    </location>
</feature>
<name>A0A7K1FKC1_9ACTN</name>
<reference evidence="2 3" key="1">
    <citation type="submission" date="2019-11" db="EMBL/GenBank/DDBJ databases">
        <authorList>
            <person name="Jiang L.-Q."/>
        </authorList>
    </citation>
    <scope>NUCLEOTIDE SEQUENCE [LARGE SCALE GENOMIC DNA]</scope>
    <source>
        <strain evidence="2 3">YIM 132087</strain>
    </source>
</reference>
<dbReference type="InterPro" id="IPR009091">
    <property type="entry name" value="RCC1/BLIP-II"/>
</dbReference>
<gene>
    <name evidence="2" type="ORF">GIS00_11620</name>
</gene>
<dbReference type="Pfam" id="PF13540">
    <property type="entry name" value="RCC1_2"/>
    <property type="match status" value="2"/>
</dbReference>
<dbReference type="PANTHER" id="PTHR45982">
    <property type="entry name" value="REGULATOR OF CHROMOSOME CONDENSATION"/>
    <property type="match status" value="1"/>
</dbReference>
<comment type="caution">
    <text evidence="2">The sequence shown here is derived from an EMBL/GenBank/DDBJ whole genome shotgun (WGS) entry which is preliminary data.</text>
</comment>
<dbReference type="PROSITE" id="PS50012">
    <property type="entry name" value="RCC1_3"/>
    <property type="match status" value="5"/>
</dbReference>
<dbReference type="GO" id="GO:0005085">
    <property type="term" value="F:guanyl-nucleotide exchange factor activity"/>
    <property type="evidence" value="ECO:0007669"/>
    <property type="project" value="TreeGrafter"/>
</dbReference>
<dbReference type="PANTHER" id="PTHR45982:SF1">
    <property type="entry name" value="REGULATOR OF CHROMOSOME CONDENSATION"/>
    <property type="match status" value="1"/>
</dbReference>
<dbReference type="Gene3D" id="2.130.10.30">
    <property type="entry name" value="Regulator of chromosome condensation 1/beta-lactamase-inhibitor protein II"/>
    <property type="match status" value="2"/>
</dbReference>
<protein>
    <recommendedName>
        <fullName evidence="4">Chromosome condensation regulator RCC1</fullName>
    </recommendedName>
</protein>
<keyword evidence="1" id="KW-0732">Signal</keyword>
<organism evidence="2 3">
    <name type="scientific">Nakamurella alba</name>
    <dbReference type="NCBI Taxonomy" id="2665158"/>
    <lineage>
        <taxon>Bacteria</taxon>
        <taxon>Bacillati</taxon>
        <taxon>Actinomycetota</taxon>
        <taxon>Actinomycetes</taxon>
        <taxon>Nakamurellales</taxon>
        <taxon>Nakamurellaceae</taxon>
        <taxon>Nakamurella</taxon>
    </lineage>
</organism>
<dbReference type="Proteomes" id="UP000460221">
    <property type="component" value="Unassembled WGS sequence"/>
</dbReference>
<evidence type="ECO:0000256" key="1">
    <source>
        <dbReference type="SAM" id="SignalP"/>
    </source>
</evidence>
<dbReference type="InterPro" id="IPR000408">
    <property type="entry name" value="Reg_chr_condens"/>
</dbReference>
<evidence type="ECO:0008006" key="4">
    <source>
        <dbReference type="Google" id="ProtNLM"/>
    </source>
</evidence>
<evidence type="ECO:0000313" key="3">
    <source>
        <dbReference type="Proteomes" id="UP000460221"/>
    </source>
</evidence>
<proteinExistence type="predicted"/>
<evidence type="ECO:0000313" key="2">
    <source>
        <dbReference type="EMBL" id="MTD14591.1"/>
    </source>
</evidence>
<dbReference type="InterPro" id="IPR051553">
    <property type="entry name" value="Ran_GTPase-activating"/>
</dbReference>
<keyword evidence="3" id="KW-1185">Reference proteome</keyword>
<dbReference type="GO" id="GO:0005737">
    <property type="term" value="C:cytoplasm"/>
    <property type="evidence" value="ECO:0007669"/>
    <property type="project" value="TreeGrafter"/>
</dbReference>
<dbReference type="EMBL" id="WLYK01000003">
    <property type="protein sequence ID" value="MTD14591.1"/>
    <property type="molecule type" value="Genomic_DNA"/>
</dbReference>
<dbReference type="AlphaFoldDB" id="A0A7K1FKC1"/>
<dbReference type="RefSeq" id="WP_154768580.1">
    <property type="nucleotide sequence ID" value="NZ_WLYK01000003.1"/>
</dbReference>
<sequence length="773" mass="78032">MSRPRLHLLHVLTALLVVMGTVAVTPAGADVPTGATGTPAIGRTSAAAPTTLLGWGDVVGSGTRQTPRADGRSFADQAFPVPSPVWGERTLDGLTVTAVDAAERMSCALASGKVFCWGRTRSPGDGRPHPYGIGLPVRVGGALIGRPVTAIAVGRDHACALTGDRVYCWGDNSRGQLGRGTIGGGAATPVVALLGSAVPRVDAIDAGDDHTCVTSAGAVRCWGANDHGQLGDGTQTDRGSPVLAGGTLVGRSVTAMSAGGRTTCALADNWSHCWGVVEWDLAGTPMATTSPTATRVPEELPRPDFASIGVGGGTVCAVTVGGAAWCWGLDNRGQTGGQSRWVHDPTPGPVVTDGVLAGRTVSQLRVGATHVCALASGRMICWGDRSRGAIGSGTTGGRSAPAEVYTDGALAGRSVIGIGAGDGVSFAITTGAPGQVAAPGALQLVRPVRVLDTRTTAGTGIPAGGTKKVRVAGIGGVPAAVSAVAFGVTVAEPAASGYLQVYPSGSTIPGMATTNFTTQAGTVSQLVITPVDADGTVTLRNVSSRTVQVFVDISGYFLPGAARTPGALVPLRPVRAVDIYVAAGEMFEWRPGGTVGLPASVGSVLVNWTVVGADGPGTFESRTTVVTADESGSVMIANWSPRRVRLILDVQGRFVPGVPSAAGTYHAGGEAMDSRTTPLPANARIPIPAVAVDDTVGGYAPQYGAVLGTLSAAAGTGYLTVQPPSVVGAPTATLKSGKRHSTTTFLAAADAVLVNRTGRQVAYELSEQGYFLR</sequence>
<dbReference type="SUPFAM" id="SSF50985">
    <property type="entry name" value="RCC1/BLIP-II"/>
    <property type="match status" value="1"/>
</dbReference>
<feature type="signal peptide" evidence="1">
    <location>
        <begin position="1"/>
        <end position="29"/>
    </location>
</feature>